<feature type="compositionally biased region" description="Acidic residues" evidence="1">
    <location>
        <begin position="134"/>
        <end position="146"/>
    </location>
</feature>
<sequence>MPRRSSRIADVDDAEQDNRSDLNRTPTPRQLRGRRTANTDSAREIAETPQQHDEDDNIPIPDSAAETASPIGNDTDDSEERIDAGPPAKFQGAVWRGNQGQGAGPSRPAAEGKMLARKVAASTKKRKEEKVIADGEEEEEEEEERVIEDNGGEAGEAGDDDWAGEDGNDNKRAGKRASGTAGKKKTTTSKKTATAVKKTTASKKAPAGKETAVNKKPSLIVKLKTGKKPTASNNNNNNNNNSGGNTSNPGNGNPSDPTTGSTRTRNTWDLAEDRELENLISHGNVGQKLTDELNRWRRVRGLPDRSPASVYTRRRNLQLRAVAREAAQAAETQPPRRKKQRKG</sequence>
<proteinExistence type="predicted"/>
<protein>
    <recommendedName>
        <fullName evidence="4">Myb-like domain-containing protein</fullName>
    </recommendedName>
</protein>
<evidence type="ECO:0000313" key="3">
    <source>
        <dbReference type="Proteomes" id="UP000799439"/>
    </source>
</evidence>
<feature type="compositionally biased region" description="Acidic residues" evidence="1">
    <location>
        <begin position="156"/>
        <end position="167"/>
    </location>
</feature>
<evidence type="ECO:0008006" key="4">
    <source>
        <dbReference type="Google" id="ProtNLM"/>
    </source>
</evidence>
<reference evidence="2" key="1">
    <citation type="journal article" date="2020" name="Stud. Mycol.">
        <title>101 Dothideomycetes genomes: a test case for predicting lifestyles and emergence of pathogens.</title>
        <authorList>
            <person name="Haridas S."/>
            <person name="Albert R."/>
            <person name="Binder M."/>
            <person name="Bloem J."/>
            <person name="Labutti K."/>
            <person name="Salamov A."/>
            <person name="Andreopoulos B."/>
            <person name="Baker S."/>
            <person name="Barry K."/>
            <person name="Bills G."/>
            <person name="Bluhm B."/>
            <person name="Cannon C."/>
            <person name="Castanera R."/>
            <person name="Culley D."/>
            <person name="Daum C."/>
            <person name="Ezra D."/>
            <person name="Gonzalez J."/>
            <person name="Henrissat B."/>
            <person name="Kuo A."/>
            <person name="Liang C."/>
            <person name="Lipzen A."/>
            <person name="Lutzoni F."/>
            <person name="Magnuson J."/>
            <person name="Mondo S."/>
            <person name="Nolan M."/>
            <person name="Ohm R."/>
            <person name="Pangilinan J."/>
            <person name="Park H.-J."/>
            <person name="Ramirez L."/>
            <person name="Alfaro M."/>
            <person name="Sun H."/>
            <person name="Tritt A."/>
            <person name="Yoshinaga Y."/>
            <person name="Zwiers L.-H."/>
            <person name="Turgeon B."/>
            <person name="Goodwin S."/>
            <person name="Spatafora J."/>
            <person name="Crous P."/>
            <person name="Grigoriev I."/>
        </authorList>
    </citation>
    <scope>NUCLEOTIDE SEQUENCE</scope>
    <source>
        <strain evidence="2">CBS 260.36</strain>
    </source>
</reference>
<feature type="compositionally biased region" description="Low complexity" evidence="1">
    <location>
        <begin position="229"/>
        <end position="259"/>
    </location>
</feature>
<evidence type="ECO:0000313" key="2">
    <source>
        <dbReference type="EMBL" id="KAF2149287.1"/>
    </source>
</evidence>
<feature type="region of interest" description="Disordered" evidence="1">
    <location>
        <begin position="323"/>
        <end position="343"/>
    </location>
</feature>
<dbReference type="EMBL" id="ML996091">
    <property type="protein sequence ID" value="KAF2149287.1"/>
    <property type="molecule type" value="Genomic_DNA"/>
</dbReference>
<feature type="compositionally biased region" description="Basic and acidic residues" evidence="1">
    <location>
        <begin position="41"/>
        <end position="52"/>
    </location>
</feature>
<comment type="caution">
    <text evidence="2">The sequence shown here is derived from an EMBL/GenBank/DDBJ whole genome shotgun (WGS) entry which is preliminary data.</text>
</comment>
<keyword evidence="3" id="KW-1185">Reference proteome</keyword>
<feature type="region of interest" description="Disordered" evidence="1">
    <location>
        <begin position="1"/>
        <end position="270"/>
    </location>
</feature>
<dbReference type="Proteomes" id="UP000799439">
    <property type="component" value="Unassembled WGS sequence"/>
</dbReference>
<name>A0A9P4ISN4_9PEZI</name>
<dbReference type="AlphaFoldDB" id="A0A9P4ISN4"/>
<accession>A0A9P4ISN4</accession>
<gene>
    <name evidence="2" type="ORF">K461DRAFT_44141</name>
</gene>
<feature type="compositionally biased region" description="Low complexity" evidence="1">
    <location>
        <begin position="189"/>
        <end position="209"/>
    </location>
</feature>
<evidence type="ECO:0000256" key="1">
    <source>
        <dbReference type="SAM" id="MobiDB-lite"/>
    </source>
</evidence>
<organism evidence="2 3">
    <name type="scientific">Myriangium duriaei CBS 260.36</name>
    <dbReference type="NCBI Taxonomy" id="1168546"/>
    <lineage>
        <taxon>Eukaryota</taxon>
        <taxon>Fungi</taxon>
        <taxon>Dikarya</taxon>
        <taxon>Ascomycota</taxon>
        <taxon>Pezizomycotina</taxon>
        <taxon>Dothideomycetes</taxon>
        <taxon>Dothideomycetidae</taxon>
        <taxon>Myriangiales</taxon>
        <taxon>Myriangiaceae</taxon>
        <taxon>Myriangium</taxon>
    </lineage>
</organism>